<evidence type="ECO:0000313" key="9">
    <source>
        <dbReference type="EMBL" id="CAD9860649.1"/>
    </source>
</evidence>
<keyword evidence="7" id="KW-0157">Chromophore</keyword>
<feature type="binding site" description="axial binding residue" evidence="7">
    <location>
        <position position="166"/>
    </location>
    <ligand>
        <name>chlorophyll b</name>
        <dbReference type="ChEBI" id="CHEBI:61721"/>
        <label>1</label>
    </ligand>
    <ligandPart>
        <name>Mg</name>
        <dbReference type="ChEBI" id="CHEBI:25107"/>
    </ligandPart>
</feature>
<evidence type="ECO:0000256" key="2">
    <source>
        <dbReference type="ARBA" id="ARBA00004229"/>
    </source>
</evidence>
<feature type="chain" id="PRO_5030825830" evidence="8">
    <location>
        <begin position="18"/>
        <end position="242"/>
    </location>
</feature>
<dbReference type="PANTHER" id="PTHR21649">
    <property type="entry name" value="CHLOROPHYLL A/B BINDING PROTEIN"/>
    <property type="match status" value="1"/>
</dbReference>
<feature type="binding site" evidence="7">
    <location>
        <position position="191"/>
    </location>
    <ligand>
        <name>chlorophyll a</name>
        <dbReference type="ChEBI" id="CHEBI:58416"/>
        <label>1</label>
    </ligand>
</feature>
<dbReference type="Pfam" id="PF00504">
    <property type="entry name" value="Chloroa_b-bind"/>
    <property type="match status" value="1"/>
</dbReference>
<keyword evidence="8" id="KW-0732">Signal</keyword>
<evidence type="ECO:0000256" key="5">
    <source>
        <dbReference type="ARBA" id="ARBA00022531"/>
    </source>
</evidence>
<proteinExistence type="inferred from homology"/>
<dbReference type="EMBL" id="HBHR01006469">
    <property type="protein sequence ID" value="CAD9860649.1"/>
    <property type="molecule type" value="Transcribed_RNA"/>
</dbReference>
<evidence type="ECO:0000256" key="6">
    <source>
        <dbReference type="ARBA" id="ARBA00022640"/>
    </source>
</evidence>
<dbReference type="GO" id="GO:0009507">
    <property type="term" value="C:chloroplast"/>
    <property type="evidence" value="ECO:0007669"/>
    <property type="project" value="UniProtKB-SubCell"/>
</dbReference>
<dbReference type="InterPro" id="IPR022796">
    <property type="entry name" value="Chloroa_b-bind"/>
</dbReference>
<feature type="binding site" evidence="7">
    <location>
        <position position="86"/>
    </location>
    <ligand>
        <name>chlorophyll a</name>
        <dbReference type="ChEBI" id="CHEBI:58416"/>
        <label>1</label>
    </ligand>
</feature>
<protein>
    <submittedName>
        <fullName evidence="9">Uncharacterized protein</fullName>
    </submittedName>
</protein>
<dbReference type="Gene3D" id="1.10.3460.10">
    <property type="entry name" value="Chlorophyll a/b binding protein domain"/>
    <property type="match status" value="1"/>
</dbReference>
<dbReference type="AlphaFoldDB" id="A0A7S2UVQ7"/>
<feature type="signal peptide" evidence="8">
    <location>
        <begin position="1"/>
        <end position="17"/>
    </location>
</feature>
<evidence type="ECO:0000256" key="7">
    <source>
        <dbReference type="PIRSR" id="PIRSR601344-1"/>
    </source>
</evidence>
<sequence length="242" mass="26092">MAKYAAAALILSAGAEAFVAPASSAGRTSVAPLNAKSIALPWQEAPPGLDGTLPGDVGFDPFGFTNNLPTTSGPSARSLKWYREAELIHGRICMLATLGVIFPEIYHFPGNEGVGMDVFSELNALKAFYTVPDFAIYQILLFAGAVEIWRLRNTVLGDRPAGDLNLGQFGAYNPAKLNFSEEEYFLMQTREIKHCRLAMIGFLGQVLQLRANGGTPLLQQLGEAFTVPEAVSKAGYFFPEGL</sequence>
<keyword evidence="6" id="KW-0934">Plastid</keyword>
<feature type="binding site" evidence="7">
    <location>
        <position position="89"/>
    </location>
    <ligand>
        <name>chlorophyll a</name>
        <dbReference type="ChEBI" id="CHEBI:58416"/>
        <label>1</label>
    </ligand>
</feature>
<evidence type="ECO:0000256" key="4">
    <source>
        <dbReference type="ARBA" id="ARBA00022528"/>
    </source>
</evidence>
<name>A0A7S2UVQ7_9STRA</name>
<comment type="function">
    <text evidence="1">The light-harvesting complex (LHC) functions as a light receptor, it captures and delivers excitation energy to photosystems with which it is closely associated. Energy is transferred from the carotenoid and chlorophyll C (or B) to chlorophyll A and the photosynthetic reaction centers where it is used to synthesize ATP and reducing power.</text>
</comment>
<evidence type="ECO:0000256" key="1">
    <source>
        <dbReference type="ARBA" id="ARBA00004022"/>
    </source>
</evidence>
<accession>A0A7S2UVQ7</accession>
<feature type="binding site" description="axial binding residue" evidence="7">
    <location>
        <position position="91"/>
    </location>
    <ligand>
        <name>chlorophyll b</name>
        <dbReference type="ChEBI" id="CHEBI:61721"/>
        <label>1</label>
    </ligand>
    <ligandPart>
        <name>Mg</name>
        <dbReference type="ChEBI" id="CHEBI:25107"/>
    </ligandPart>
</feature>
<evidence type="ECO:0000256" key="8">
    <source>
        <dbReference type="SAM" id="SignalP"/>
    </source>
</evidence>
<keyword evidence="4" id="KW-0150">Chloroplast</keyword>
<comment type="subcellular location">
    <subcellularLocation>
        <location evidence="2">Plastid</location>
        <location evidence="2">Chloroplast</location>
    </subcellularLocation>
</comment>
<gene>
    <name evidence="9" type="ORF">FJAP1339_LOCUS3170</name>
</gene>
<dbReference type="SUPFAM" id="SSF103511">
    <property type="entry name" value="Chlorophyll a-b binding protein"/>
    <property type="match status" value="1"/>
</dbReference>
<evidence type="ECO:0000256" key="3">
    <source>
        <dbReference type="ARBA" id="ARBA00005933"/>
    </source>
</evidence>
<dbReference type="InterPro" id="IPR001344">
    <property type="entry name" value="Chloro_AB-bd_pln"/>
</dbReference>
<keyword evidence="5" id="KW-0602">Photosynthesis</keyword>
<dbReference type="GO" id="GO:0016168">
    <property type="term" value="F:chlorophyll binding"/>
    <property type="evidence" value="ECO:0007669"/>
    <property type="project" value="UniProtKB-KW"/>
</dbReference>
<dbReference type="GO" id="GO:0009765">
    <property type="term" value="P:photosynthesis, light harvesting"/>
    <property type="evidence" value="ECO:0007669"/>
    <property type="project" value="InterPro"/>
</dbReference>
<comment type="similarity">
    <text evidence="3">Belongs to the fucoxanthin chlorophyll protein family.</text>
</comment>
<reference evidence="9" key="1">
    <citation type="submission" date="2021-01" db="EMBL/GenBank/DDBJ databases">
        <authorList>
            <person name="Corre E."/>
            <person name="Pelletier E."/>
            <person name="Niang G."/>
            <person name="Scheremetjew M."/>
            <person name="Finn R."/>
            <person name="Kale V."/>
            <person name="Holt S."/>
            <person name="Cochrane G."/>
            <person name="Meng A."/>
            <person name="Brown T."/>
            <person name="Cohen L."/>
        </authorList>
    </citation>
    <scope>NUCLEOTIDE SEQUENCE</scope>
    <source>
        <strain evidence="9">CCMP1661</strain>
    </source>
</reference>
<keyword evidence="7" id="KW-0148">Chlorophyll</keyword>
<feature type="binding site" evidence="7">
    <location>
        <position position="208"/>
    </location>
    <ligand>
        <name>chlorophyll a</name>
        <dbReference type="ChEBI" id="CHEBI:58416"/>
        <label>1</label>
    </ligand>
</feature>
<feature type="binding site" evidence="7">
    <location>
        <position position="196"/>
    </location>
    <ligand>
        <name>chlorophyll a</name>
        <dbReference type="ChEBI" id="CHEBI:58416"/>
        <label>1</label>
    </ligand>
</feature>
<organism evidence="9">
    <name type="scientific">Fibrocapsa japonica</name>
    <dbReference type="NCBI Taxonomy" id="94617"/>
    <lineage>
        <taxon>Eukaryota</taxon>
        <taxon>Sar</taxon>
        <taxon>Stramenopiles</taxon>
        <taxon>Ochrophyta</taxon>
        <taxon>Raphidophyceae</taxon>
        <taxon>Chattonellales</taxon>
        <taxon>Chattonellaceae</taxon>
        <taxon>Fibrocapsa</taxon>
    </lineage>
</organism>
<dbReference type="GO" id="GO:0016020">
    <property type="term" value="C:membrane"/>
    <property type="evidence" value="ECO:0007669"/>
    <property type="project" value="InterPro"/>
</dbReference>